<dbReference type="EMBL" id="JAFLNF010000011">
    <property type="protein sequence ID" value="MBO0347367.1"/>
    <property type="molecule type" value="Genomic_DNA"/>
</dbReference>
<dbReference type="GO" id="GO:0005509">
    <property type="term" value="F:calcium ion binding"/>
    <property type="evidence" value="ECO:0007669"/>
    <property type="project" value="TreeGrafter"/>
</dbReference>
<feature type="binding site" evidence="3">
    <location>
        <position position="95"/>
    </location>
    <ligand>
        <name>substrate</name>
    </ligand>
</feature>
<dbReference type="InterPro" id="IPR013658">
    <property type="entry name" value="SGL"/>
</dbReference>
<dbReference type="Gene3D" id="2.120.10.30">
    <property type="entry name" value="TolB, C-terminal domain"/>
    <property type="match status" value="1"/>
</dbReference>
<keyword evidence="3" id="KW-0862">Zinc</keyword>
<feature type="active site" description="Proton donor/acceptor" evidence="2">
    <location>
        <position position="192"/>
    </location>
</feature>
<dbReference type="PANTHER" id="PTHR10907:SF47">
    <property type="entry name" value="REGUCALCIN"/>
    <property type="match status" value="1"/>
</dbReference>
<comment type="cofactor">
    <cofactor evidence="3">
        <name>Zn(2+)</name>
        <dbReference type="ChEBI" id="CHEBI:29105"/>
    </cofactor>
    <text evidence="3">Binds 1 divalent metal cation per subunit.</text>
</comment>
<dbReference type="RefSeq" id="WP_206944435.1">
    <property type="nucleotide sequence ID" value="NZ_JAFLNF010000011.1"/>
</dbReference>
<dbReference type="PRINTS" id="PR01790">
    <property type="entry name" value="SMP30FAMILY"/>
</dbReference>
<dbReference type="PANTHER" id="PTHR10907">
    <property type="entry name" value="REGUCALCIN"/>
    <property type="match status" value="1"/>
</dbReference>
<dbReference type="GO" id="GO:0004341">
    <property type="term" value="F:gluconolactonase activity"/>
    <property type="evidence" value="ECO:0007669"/>
    <property type="project" value="TreeGrafter"/>
</dbReference>
<reference evidence="5" key="1">
    <citation type="submission" date="2021-03" db="EMBL/GenBank/DDBJ databases">
        <title>Roseibium sp. CAU 1637 isolated from Incheon.</title>
        <authorList>
            <person name="Kim W."/>
        </authorList>
    </citation>
    <scope>NUCLEOTIDE SEQUENCE</scope>
    <source>
        <strain evidence="5">CAU 1637</strain>
    </source>
</reference>
<feature type="domain" description="SMP-30/Gluconolactonase/LRE-like region" evidence="4">
    <location>
        <begin position="12"/>
        <end position="251"/>
    </location>
</feature>
<feature type="binding site" evidence="3">
    <location>
        <position position="192"/>
    </location>
    <ligand>
        <name>a divalent metal cation</name>
        <dbReference type="ChEBI" id="CHEBI:60240"/>
    </ligand>
</feature>
<accession>A0A939ERS2</accession>
<dbReference type="AlphaFoldDB" id="A0A939ERS2"/>
<feature type="binding site" evidence="3">
    <location>
        <position position="97"/>
    </location>
    <ligand>
        <name>substrate</name>
    </ligand>
</feature>
<evidence type="ECO:0000256" key="2">
    <source>
        <dbReference type="PIRSR" id="PIRSR605511-1"/>
    </source>
</evidence>
<dbReference type="Pfam" id="PF08450">
    <property type="entry name" value="SGL"/>
    <property type="match status" value="1"/>
</dbReference>
<keyword evidence="3" id="KW-0479">Metal-binding</keyword>
<dbReference type="InterPro" id="IPR011042">
    <property type="entry name" value="6-blade_b-propeller_TolB-like"/>
</dbReference>
<dbReference type="Proteomes" id="UP000664779">
    <property type="component" value="Unassembled WGS sequence"/>
</dbReference>
<comment type="caution">
    <text evidence="5">The sequence shown here is derived from an EMBL/GenBank/DDBJ whole genome shotgun (WGS) entry which is preliminary data.</text>
</comment>
<comment type="similarity">
    <text evidence="1">Belongs to the SMP-30/CGR1 family.</text>
</comment>
<name>A0A939ERS2_9HYPH</name>
<feature type="binding site" evidence="3">
    <location>
        <position position="142"/>
    </location>
    <ligand>
        <name>a divalent metal cation</name>
        <dbReference type="ChEBI" id="CHEBI:60240"/>
    </ligand>
</feature>
<gene>
    <name evidence="5" type="ORF">J0X15_19210</name>
</gene>
<feature type="binding site" evidence="3">
    <location>
        <position position="14"/>
    </location>
    <ligand>
        <name>a divalent metal cation</name>
        <dbReference type="ChEBI" id="CHEBI:60240"/>
    </ligand>
</feature>
<dbReference type="SUPFAM" id="SSF63829">
    <property type="entry name" value="Calcium-dependent phosphotriesterase"/>
    <property type="match status" value="1"/>
</dbReference>
<evidence type="ECO:0000313" key="6">
    <source>
        <dbReference type="Proteomes" id="UP000664779"/>
    </source>
</evidence>
<sequence length="285" mass="30982">MADLYDDRACFLGEGPLWHPERKQLFWFDIIGKKLLSQKDGAALEWDMAEHASAAAVVDADRLLIASETCFSLFDIATGKREPYMPLEADNPVTRSNDGRVDPFGGFWIGTMGKSAEQSAGSYWRLYKGELRKLWGGVSIPNATCFTPDGSHAFLSDTALGLIWRQALDGDGWPLGEREVFLDLKKEGLNPDGAVIDTEGRFWNAQWGASRLAAYSMDGALLETIDMPTAHITCPAFGGDNLMSLFATSAQEGLSADELTAQPHAGKTFVTSPGIKGLAETAIKL</sequence>
<protein>
    <submittedName>
        <fullName evidence="5">SMP-30/gluconolactonase/LRE family protein</fullName>
    </submittedName>
</protein>
<proteinExistence type="inferred from homology"/>
<organism evidence="5 6">
    <name type="scientific">Roseibium limicola</name>
    <dbReference type="NCBI Taxonomy" id="2816037"/>
    <lineage>
        <taxon>Bacteria</taxon>
        <taxon>Pseudomonadati</taxon>
        <taxon>Pseudomonadota</taxon>
        <taxon>Alphaproteobacteria</taxon>
        <taxon>Hyphomicrobiales</taxon>
        <taxon>Stappiaceae</taxon>
        <taxon>Roseibium</taxon>
    </lineage>
</organism>
<evidence type="ECO:0000313" key="5">
    <source>
        <dbReference type="EMBL" id="MBO0347367.1"/>
    </source>
</evidence>
<dbReference type="InterPro" id="IPR005511">
    <property type="entry name" value="SMP-30"/>
</dbReference>
<evidence type="ECO:0000256" key="3">
    <source>
        <dbReference type="PIRSR" id="PIRSR605511-2"/>
    </source>
</evidence>
<keyword evidence="6" id="KW-1185">Reference proteome</keyword>
<evidence type="ECO:0000256" key="1">
    <source>
        <dbReference type="ARBA" id="ARBA00008853"/>
    </source>
</evidence>
<evidence type="ECO:0000259" key="4">
    <source>
        <dbReference type="Pfam" id="PF08450"/>
    </source>
</evidence>
<dbReference type="GO" id="GO:0019853">
    <property type="term" value="P:L-ascorbic acid biosynthetic process"/>
    <property type="evidence" value="ECO:0007669"/>
    <property type="project" value="TreeGrafter"/>
</dbReference>